<feature type="domain" description="Rieske" evidence="7">
    <location>
        <begin position="447"/>
        <end position="538"/>
    </location>
</feature>
<reference evidence="8 9" key="1">
    <citation type="submission" date="2015-08" db="EMBL/GenBank/DDBJ databases">
        <title>Genome sequence of the pristinamycin over-producing bacterium Streptomyces pristinaespiralis HCCB10218.</title>
        <authorList>
            <person name="Tian J."/>
            <person name="Yang J."/>
            <person name="Li L."/>
            <person name="Ruan L."/>
            <person name="Wei W."/>
            <person name="Zheng G."/>
            <person name="Wei Z."/>
            <person name="Yang S."/>
            <person name="Ge M."/>
            <person name="Jiang W."/>
            <person name="Lu Y."/>
        </authorList>
    </citation>
    <scope>NUCLEOTIDE SEQUENCE [LARGE SCALE GENOMIC DNA]</scope>
    <source>
        <strain evidence="8 9">HCCB 10218</strain>
    </source>
</reference>
<dbReference type="CDD" id="cd03477">
    <property type="entry name" value="Rieske_YhfW_C"/>
    <property type="match status" value="1"/>
</dbReference>
<dbReference type="Gene3D" id="3.50.50.60">
    <property type="entry name" value="FAD/NAD(P)-binding domain"/>
    <property type="match status" value="1"/>
</dbReference>
<evidence type="ECO:0000256" key="4">
    <source>
        <dbReference type="ARBA" id="ARBA00023014"/>
    </source>
</evidence>
<keyword evidence="2" id="KW-0479">Metal-binding</keyword>
<evidence type="ECO:0000313" key="8">
    <source>
        <dbReference type="EMBL" id="ALC24969.1"/>
    </source>
</evidence>
<sequence length="538" mass="58328">MRLHRPVAGHPDRMSNESHAPHTAGATHPRTTDSHWIRTTDATDHPPLTEDITVDVAVVGGGIAGLSTAWELTREGGRSVVVLEADRIATGVTGFTTAKVTAQHGLIYDRLRRTRGGEGARLYARSQQAAVERVAEVSAALGIDCEFERSPSYVYSRDGAERDALKAEAEAAAEAGLQAAYVEDTGLPFDVAGAVRMEEQAQFHPRKYLLGLARDLTAYGNKIHERTRVTGLHEGSPCRLTTENGRTVTARDVVIATHFPVFDRALLFARMSPRRELVVAAPLPADRDPAGMYICEEGTKRSVRTAPLGDGRRLLIVTGETFTPGTVDVPERIERLDEWMHTHFPVEETMYRWAAQDNDASDTVPLIGPFHPGARHTYVATGFGGWGMSSGVLAGRLLAGTICAVKAPWADLYDPRRIWSTVREAPTLLSQQAEVGKHFVGDRLRTTHVDSASDIAPGTGAVVRLNGQRCAVYRDDDGGCHAVSARCTHLGCVVAFNEAERSWDCPCHGSRFGVDGSVLQGPALRPLEQRNVDGPEGS</sequence>
<dbReference type="PROSITE" id="PS51296">
    <property type="entry name" value="RIESKE"/>
    <property type="match status" value="1"/>
</dbReference>
<dbReference type="PANTHER" id="PTHR13847:SF274">
    <property type="entry name" value="RIESKE 2FE-2S IRON-SULFUR PROTEIN YHFW-RELATED"/>
    <property type="match status" value="1"/>
</dbReference>
<dbReference type="InterPro" id="IPR017941">
    <property type="entry name" value="Rieske_2Fe-2S"/>
</dbReference>
<dbReference type="EMBL" id="CP011340">
    <property type="protein sequence ID" value="ALC24969.1"/>
    <property type="molecule type" value="Genomic_DNA"/>
</dbReference>
<dbReference type="Gene3D" id="3.30.9.10">
    <property type="entry name" value="D-Amino Acid Oxidase, subunit A, domain 2"/>
    <property type="match status" value="1"/>
</dbReference>
<dbReference type="SUPFAM" id="SSF50022">
    <property type="entry name" value="ISP domain"/>
    <property type="match status" value="1"/>
</dbReference>
<name>A0A0M3QKG3_STRPR</name>
<dbReference type="Gene3D" id="2.102.10.10">
    <property type="entry name" value="Rieske [2Fe-2S] iron-sulphur domain"/>
    <property type="match status" value="1"/>
</dbReference>
<dbReference type="GO" id="GO:0051537">
    <property type="term" value="F:2 iron, 2 sulfur cluster binding"/>
    <property type="evidence" value="ECO:0007669"/>
    <property type="project" value="UniProtKB-KW"/>
</dbReference>
<dbReference type="PANTHER" id="PTHR13847">
    <property type="entry name" value="SARCOSINE DEHYDROGENASE-RELATED"/>
    <property type="match status" value="1"/>
</dbReference>
<feature type="region of interest" description="Disordered" evidence="6">
    <location>
        <begin position="1"/>
        <end position="44"/>
    </location>
</feature>
<keyword evidence="5" id="KW-1015">Disulfide bond</keyword>
<gene>
    <name evidence="8" type="ORF">SPRI_6663</name>
</gene>
<dbReference type="InterPro" id="IPR038010">
    <property type="entry name" value="YhfW_C"/>
</dbReference>
<keyword evidence="4" id="KW-0411">Iron-sulfur</keyword>
<dbReference type="InterPro" id="IPR005805">
    <property type="entry name" value="Rieske_Fe-S_prot_C"/>
</dbReference>
<dbReference type="Pfam" id="PF01266">
    <property type="entry name" value="DAO"/>
    <property type="match status" value="1"/>
</dbReference>
<dbReference type="GO" id="GO:0005737">
    <property type="term" value="C:cytoplasm"/>
    <property type="evidence" value="ECO:0007669"/>
    <property type="project" value="TreeGrafter"/>
</dbReference>
<feature type="compositionally biased region" description="Basic and acidic residues" evidence="6">
    <location>
        <begin position="10"/>
        <end position="20"/>
    </location>
</feature>
<dbReference type="SUPFAM" id="SSF51905">
    <property type="entry name" value="FAD/NAD(P)-binding domain"/>
    <property type="match status" value="1"/>
</dbReference>
<evidence type="ECO:0000259" key="7">
    <source>
        <dbReference type="PROSITE" id="PS51296"/>
    </source>
</evidence>
<dbReference type="GO" id="GO:0004497">
    <property type="term" value="F:monooxygenase activity"/>
    <property type="evidence" value="ECO:0007669"/>
    <property type="project" value="UniProtKB-ARBA"/>
</dbReference>
<dbReference type="Pfam" id="PF00355">
    <property type="entry name" value="Rieske"/>
    <property type="match status" value="1"/>
</dbReference>
<evidence type="ECO:0000256" key="5">
    <source>
        <dbReference type="ARBA" id="ARBA00023157"/>
    </source>
</evidence>
<dbReference type="FunFam" id="2.102.10.10:FF:000014">
    <property type="entry name" value="Oxidoreductase, FAD dependent"/>
    <property type="match status" value="1"/>
</dbReference>
<feature type="compositionally biased region" description="Basic and acidic residues" evidence="6">
    <location>
        <begin position="30"/>
        <end position="44"/>
    </location>
</feature>
<evidence type="ECO:0000256" key="3">
    <source>
        <dbReference type="ARBA" id="ARBA00023004"/>
    </source>
</evidence>
<keyword evidence="3" id="KW-0408">Iron</keyword>
<dbReference type="Proteomes" id="UP000060513">
    <property type="component" value="Chromosome"/>
</dbReference>
<evidence type="ECO:0000313" key="9">
    <source>
        <dbReference type="Proteomes" id="UP000060513"/>
    </source>
</evidence>
<evidence type="ECO:0000256" key="2">
    <source>
        <dbReference type="ARBA" id="ARBA00022723"/>
    </source>
</evidence>
<evidence type="ECO:0000256" key="1">
    <source>
        <dbReference type="ARBA" id="ARBA00022714"/>
    </source>
</evidence>
<proteinExistence type="predicted"/>
<dbReference type="KEGG" id="spri:SPRI_6663"/>
<dbReference type="STRING" id="38300.SPRI_6663"/>
<keyword evidence="1" id="KW-0001">2Fe-2S</keyword>
<dbReference type="InterPro" id="IPR036922">
    <property type="entry name" value="Rieske_2Fe-2S_sf"/>
</dbReference>
<protein>
    <submittedName>
        <fullName evidence="8">Iron-sulfur binding oxidoreductase</fullName>
    </submittedName>
</protein>
<dbReference type="InterPro" id="IPR036188">
    <property type="entry name" value="FAD/NAD-bd_sf"/>
</dbReference>
<evidence type="ECO:0000256" key="6">
    <source>
        <dbReference type="SAM" id="MobiDB-lite"/>
    </source>
</evidence>
<dbReference type="GO" id="GO:0016705">
    <property type="term" value="F:oxidoreductase activity, acting on paired donors, with incorporation or reduction of molecular oxygen"/>
    <property type="evidence" value="ECO:0007669"/>
    <property type="project" value="UniProtKB-ARBA"/>
</dbReference>
<organism evidence="8">
    <name type="scientific">Streptomyces pristinaespiralis</name>
    <dbReference type="NCBI Taxonomy" id="38300"/>
    <lineage>
        <taxon>Bacteria</taxon>
        <taxon>Bacillati</taxon>
        <taxon>Actinomycetota</taxon>
        <taxon>Actinomycetes</taxon>
        <taxon>Kitasatosporales</taxon>
        <taxon>Streptomycetaceae</taxon>
        <taxon>Streptomyces</taxon>
    </lineage>
</organism>
<accession>A0A0M3QKG3</accession>
<dbReference type="InterPro" id="IPR006076">
    <property type="entry name" value="FAD-dep_OxRdtase"/>
</dbReference>
<dbReference type="PRINTS" id="PR00162">
    <property type="entry name" value="RIESKE"/>
</dbReference>
<dbReference type="GO" id="GO:0016020">
    <property type="term" value="C:membrane"/>
    <property type="evidence" value="ECO:0007669"/>
    <property type="project" value="InterPro"/>
</dbReference>
<dbReference type="PATRIC" id="fig|38300.4.peg.6967"/>
<dbReference type="AlphaFoldDB" id="A0A0M3QKG3"/>
<dbReference type="GO" id="GO:0046872">
    <property type="term" value="F:metal ion binding"/>
    <property type="evidence" value="ECO:0007669"/>
    <property type="project" value="UniProtKB-KW"/>
</dbReference>